<sequence length="205" mass="23259">MTLRIDAVGDADLAPFIADLARLRITVFREFPYLYDGTAAYEEAYLRTYLDAPDAVVLLARDGGRVVGASSALPLTQETDEIRAPFQQSEFDEREVLYLGESVLLPEYRGRGLGHAFFDGREAHARTLGLTVTAFCAVQRPGDHPLRPQPYRPLNAFWAARGYVERPDLHVALSWPDLEEARETPKPMRFWVRRDPTRPPVERFA</sequence>
<dbReference type="InterPro" id="IPR016181">
    <property type="entry name" value="Acyl_CoA_acyltransferase"/>
</dbReference>
<organism evidence="2 3">
    <name type="scientific">Deinococcus soli</name>
    <name type="common">ex Cha et al. 2016</name>
    <dbReference type="NCBI Taxonomy" id="1309411"/>
    <lineage>
        <taxon>Bacteria</taxon>
        <taxon>Thermotogati</taxon>
        <taxon>Deinococcota</taxon>
        <taxon>Deinococci</taxon>
        <taxon>Deinococcales</taxon>
        <taxon>Deinococcaceae</taxon>
        <taxon>Deinococcus</taxon>
    </lineage>
</organism>
<evidence type="ECO:0000313" key="2">
    <source>
        <dbReference type="EMBL" id="AKH17455.1"/>
    </source>
</evidence>
<dbReference type="SUPFAM" id="SSF55729">
    <property type="entry name" value="Acyl-CoA N-acyltransferases (Nat)"/>
    <property type="match status" value="1"/>
</dbReference>
<dbReference type="PROSITE" id="PS51186">
    <property type="entry name" value="GNAT"/>
    <property type="match status" value="1"/>
</dbReference>
<name>A0A0F7JS41_9DEIO</name>
<gene>
    <name evidence="2" type="ORF">SY84_10860</name>
</gene>
<keyword evidence="3" id="KW-1185">Reference proteome</keyword>
<keyword evidence="2" id="KW-0808">Transferase</keyword>
<dbReference type="RefSeq" id="WP_046844023.1">
    <property type="nucleotide sequence ID" value="NZ_CP011389.1"/>
</dbReference>
<dbReference type="EMBL" id="CP011389">
    <property type="protein sequence ID" value="AKH17455.1"/>
    <property type="molecule type" value="Genomic_DNA"/>
</dbReference>
<dbReference type="AlphaFoldDB" id="A0A0F7JS41"/>
<dbReference type="InterPro" id="IPR000182">
    <property type="entry name" value="GNAT_dom"/>
</dbReference>
<dbReference type="Gene3D" id="3.40.630.30">
    <property type="match status" value="1"/>
</dbReference>
<dbReference type="Pfam" id="PF00583">
    <property type="entry name" value="Acetyltransf_1"/>
    <property type="match status" value="1"/>
</dbReference>
<dbReference type="KEGG" id="dch:SY84_10860"/>
<protein>
    <submittedName>
        <fullName evidence="2">Acetyltransferase</fullName>
    </submittedName>
</protein>
<evidence type="ECO:0000259" key="1">
    <source>
        <dbReference type="PROSITE" id="PS51186"/>
    </source>
</evidence>
<dbReference type="GO" id="GO:0016747">
    <property type="term" value="F:acyltransferase activity, transferring groups other than amino-acyl groups"/>
    <property type="evidence" value="ECO:0007669"/>
    <property type="project" value="InterPro"/>
</dbReference>
<feature type="domain" description="N-acetyltransferase" evidence="1">
    <location>
        <begin position="11"/>
        <end position="185"/>
    </location>
</feature>
<accession>A0A0F7JS41</accession>
<dbReference type="Proteomes" id="UP000034024">
    <property type="component" value="Chromosome"/>
</dbReference>
<proteinExistence type="predicted"/>
<dbReference type="PATRIC" id="fig|1309411.5.peg.2207"/>
<evidence type="ECO:0000313" key="3">
    <source>
        <dbReference type="Proteomes" id="UP000034024"/>
    </source>
</evidence>
<dbReference type="OrthoDB" id="187903at2"/>
<dbReference type="CDD" id="cd04301">
    <property type="entry name" value="NAT_SF"/>
    <property type="match status" value="1"/>
</dbReference>
<reference evidence="2 3" key="1">
    <citation type="submission" date="2015-01" db="EMBL/GenBank/DDBJ databases">
        <title>Deinococcus soli/N5/whole genome sequencing.</title>
        <authorList>
            <person name="Kim M.K."/>
            <person name="Srinivasan S."/>
            <person name="Lee J.-J."/>
        </authorList>
    </citation>
    <scope>NUCLEOTIDE SEQUENCE [LARGE SCALE GENOMIC DNA]</scope>
    <source>
        <strain evidence="2 3">N5</strain>
    </source>
</reference>